<organism evidence="1 2">
    <name type="scientific">Gemmata massiliana</name>
    <dbReference type="NCBI Taxonomy" id="1210884"/>
    <lineage>
        <taxon>Bacteria</taxon>
        <taxon>Pseudomonadati</taxon>
        <taxon>Planctomycetota</taxon>
        <taxon>Planctomycetia</taxon>
        <taxon>Gemmatales</taxon>
        <taxon>Gemmataceae</taxon>
        <taxon>Gemmata</taxon>
    </lineage>
</organism>
<dbReference type="KEGG" id="gms:SOIL9_45500"/>
<reference evidence="1 2" key="1">
    <citation type="submission" date="2019-05" db="EMBL/GenBank/DDBJ databases">
        <authorList>
            <consortium name="Science for Life Laboratories"/>
        </authorList>
    </citation>
    <scope>NUCLEOTIDE SEQUENCE [LARGE SCALE GENOMIC DNA]</scope>
    <source>
        <strain evidence="1">Soil9</strain>
    </source>
</reference>
<evidence type="ECO:0000313" key="1">
    <source>
        <dbReference type="EMBL" id="VTR93164.1"/>
    </source>
</evidence>
<dbReference type="RefSeq" id="WP_162667937.1">
    <property type="nucleotide sequence ID" value="NZ_LR593886.1"/>
</dbReference>
<evidence type="ECO:0008006" key="3">
    <source>
        <dbReference type="Google" id="ProtNLM"/>
    </source>
</evidence>
<accession>A0A6P2CZE1</accession>
<proteinExistence type="predicted"/>
<dbReference type="AlphaFoldDB" id="A0A6P2CZE1"/>
<gene>
    <name evidence="1" type="ORF">SOIL9_45500</name>
</gene>
<name>A0A6P2CZE1_9BACT</name>
<dbReference type="EMBL" id="LR593886">
    <property type="protein sequence ID" value="VTR93164.1"/>
    <property type="molecule type" value="Genomic_DNA"/>
</dbReference>
<sequence length="257" mass="26435">MSSNGVKKLGGGSWLGSTFGQLEDRSVPSVVSVSFDGAGQLRVTGDADANNVSVYIGGASASVAAGAGTVIQGPSSIQGVVRGVYAALGAGDDTFRLQTNGVTSLVNTDIRGGDGYDNVSAYINTSGNVTVNLGRSDDQFYFSGTAANLNVDGSVGNNRIDIRLGAGSFNSVTVDSDERASSGRDTVNITGSGQATRVNNILIQTGAQNDTVSVSYLTIGQRLYSHGGTGELDTITLSGIWLERGNAIEFQGYERLN</sequence>
<keyword evidence="2" id="KW-1185">Reference proteome</keyword>
<dbReference type="Proteomes" id="UP000464178">
    <property type="component" value="Chromosome"/>
</dbReference>
<protein>
    <recommendedName>
        <fullName evidence="3">Autotransporter outer membrane beta-barrel domain-containing protein</fullName>
    </recommendedName>
</protein>
<evidence type="ECO:0000313" key="2">
    <source>
        <dbReference type="Proteomes" id="UP000464178"/>
    </source>
</evidence>